<name>G9NBY5_HYPVG</name>
<dbReference type="Gene3D" id="1.20.1170.10">
    <property type="match status" value="1"/>
</dbReference>
<dbReference type="HOGENOM" id="CLU_253065_0_0_1"/>
<keyword evidence="3" id="KW-1185">Reference proteome</keyword>
<dbReference type="EMBL" id="ABDF02000091">
    <property type="protein sequence ID" value="EHK16338.1"/>
    <property type="molecule type" value="Genomic_DNA"/>
</dbReference>
<comment type="caution">
    <text evidence="2">The sequence shown here is derived from an EMBL/GenBank/DDBJ whole genome shotgun (WGS) entry which is preliminary data.</text>
</comment>
<gene>
    <name evidence="2" type="ORF">TRIVIDRAFT_228253</name>
</gene>
<feature type="coiled-coil region" evidence="1">
    <location>
        <begin position="35"/>
        <end position="62"/>
    </location>
</feature>
<dbReference type="eggNOG" id="ENOG502SKIM">
    <property type="taxonomic scope" value="Eukaryota"/>
</dbReference>
<dbReference type="GeneID" id="25792153"/>
<accession>G9NBY5</accession>
<evidence type="ECO:0000313" key="2">
    <source>
        <dbReference type="EMBL" id="EHK16338.1"/>
    </source>
</evidence>
<evidence type="ECO:0000256" key="1">
    <source>
        <dbReference type="SAM" id="Coils"/>
    </source>
</evidence>
<reference evidence="2 3" key="1">
    <citation type="journal article" date="2011" name="Genome Biol.">
        <title>Comparative genome sequence analysis underscores mycoparasitism as the ancestral life style of Trichoderma.</title>
        <authorList>
            <person name="Kubicek C.P."/>
            <person name="Herrera-Estrella A."/>
            <person name="Seidl-Seiboth V."/>
            <person name="Martinez D.A."/>
            <person name="Druzhinina I.S."/>
            <person name="Thon M."/>
            <person name="Zeilinger S."/>
            <person name="Casas-Flores S."/>
            <person name="Horwitz B.A."/>
            <person name="Mukherjee P.K."/>
            <person name="Mukherjee M."/>
            <person name="Kredics L."/>
            <person name="Alcaraz L.D."/>
            <person name="Aerts A."/>
            <person name="Antal Z."/>
            <person name="Atanasova L."/>
            <person name="Cervantes-Badillo M.G."/>
            <person name="Challacombe J."/>
            <person name="Chertkov O."/>
            <person name="McCluskey K."/>
            <person name="Coulpier F."/>
            <person name="Deshpande N."/>
            <person name="von Doehren H."/>
            <person name="Ebbole D.J."/>
            <person name="Esquivel-Naranjo E.U."/>
            <person name="Fekete E."/>
            <person name="Flipphi M."/>
            <person name="Glaser F."/>
            <person name="Gomez-Rodriguez E.Y."/>
            <person name="Gruber S."/>
            <person name="Han C."/>
            <person name="Henrissat B."/>
            <person name="Hermosa R."/>
            <person name="Hernandez-Onate M."/>
            <person name="Karaffa L."/>
            <person name="Kosti I."/>
            <person name="Le Crom S."/>
            <person name="Lindquist E."/>
            <person name="Lucas S."/>
            <person name="Luebeck M."/>
            <person name="Luebeck P.S."/>
            <person name="Margeot A."/>
            <person name="Metz B."/>
            <person name="Misra M."/>
            <person name="Nevalainen H."/>
            <person name="Omann M."/>
            <person name="Packer N."/>
            <person name="Perrone G."/>
            <person name="Uresti-Rivera E.E."/>
            <person name="Salamov A."/>
            <person name="Schmoll M."/>
            <person name="Seiboth B."/>
            <person name="Shapiro H."/>
            <person name="Sukno S."/>
            <person name="Tamayo-Ramos J.A."/>
            <person name="Tisch D."/>
            <person name="Wiest A."/>
            <person name="Wilkinson H.H."/>
            <person name="Zhang M."/>
            <person name="Coutinho P.M."/>
            <person name="Kenerley C.M."/>
            <person name="Monte E."/>
            <person name="Baker S.E."/>
            <person name="Grigoriev I.V."/>
        </authorList>
    </citation>
    <scope>NUCLEOTIDE SEQUENCE [LARGE SCALE GENOMIC DNA]</scope>
    <source>
        <strain evidence="3">Gv29-8 / FGSC 10586</strain>
    </source>
</reference>
<dbReference type="OMA" id="FPYNGSF"/>
<dbReference type="VEuPathDB" id="FungiDB:TRIVIDRAFT_228253"/>
<dbReference type="SUPFAM" id="SSF58100">
    <property type="entry name" value="Bacterial hemolysins"/>
    <property type="match status" value="1"/>
</dbReference>
<dbReference type="Proteomes" id="UP000007115">
    <property type="component" value="Unassembled WGS sequence"/>
</dbReference>
<dbReference type="InParanoid" id="G9NBY5"/>
<evidence type="ECO:0000313" key="3">
    <source>
        <dbReference type="Proteomes" id="UP000007115"/>
    </source>
</evidence>
<keyword evidence="1" id="KW-0175">Coiled coil</keyword>
<dbReference type="RefSeq" id="XP_013950531.1">
    <property type="nucleotide sequence ID" value="XM_014095056.1"/>
</dbReference>
<organism evidence="2 3">
    <name type="scientific">Hypocrea virens (strain Gv29-8 / FGSC 10586)</name>
    <name type="common">Gliocladium virens</name>
    <name type="synonym">Trichoderma virens</name>
    <dbReference type="NCBI Taxonomy" id="413071"/>
    <lineage>
        <taxon>Eukaryota</taxon>
        <taxon>Fungi</taxon>
        <taxon>Dikarya</taxon>
        <taxon>Ascomycota</taxon>
        <taxon>Pezizomycotina</taxon>
        <taxon>Sordariomycetes</taxon>
        <taxon>Hypocreomycetidae</taxon>
        <taxon>Hypocreales</taxon>
        <taxon>Hypocreaceae</taxon>
        <taxon>Trichoderma</taxon>
    </lineage>
</organism>
<protein>
    <submittedName>
        <fullName evidence="2">Uncharacterized protein</fullName>
    </submittedName>
</protein>
<feature type="coiled-coil region" evidence="1">
    <location>
        <begin position="463"/>
        <end position="490"/>
    </location>
</feature>
<proteinExistence type="predicted"/>
<dbReference type="OrthoDB" id="4524197at2759"/>
<sequence length="1526" mass="170856">MYSPHHLSSLVNVVTDQITDEVERKDNRTNDPIEIARNRAVLEKVNETIDNALRELNEVSTSKVAQDAASDAKIHVPPRFSNSGALNVQFHSQTVASNTVLPSFEKQLEEFSKIEGFLNSGREEAMQLKAMTETALPIMDGLNEMLKRPYLNEYNALLNVSPIVGVSGRAIKYLRKGASQSGDKVVNNTWTHFDYLPKEFDPATEKINMFPYNGSFYLSIGRALWRKLPRAMDDNRRKEASKDWSKLFEENWIPVGDACLPSPNVLSVSPYCSNLSANGSAEFSLYIVNEDGTMFTFKGNDLRNNVEFRPVSLTDDQIKAGEKMPKWTKLAYYAGKLFGIDDQCKSWNISIKSANEIEIANPRPQPECIGLSANEEGLVVLRKDGHLYQRSVDIAIDDNYPQHEAKAWKQYVASTDITNIGVASPGCMLDMRTLISSVKDQYMQTQLALWPLVKKVKEYAVLHRSYLDNLRDAQEEIKRAKSQKEIDEIKKNAVDDSIEFAKSSATMLANASRNAQATVVSMTSTLKGVDTDLEAIKAKLQTELEGFQKVLTSQKKDLETIRSIKMWSTIAAIVCVFGMLLLGFTGWGSVVLGALFVTAFVVEQIAESQEDSKIREISKTEGRINHLNQQIKDISELKSGIDKLVLQYNELNKFWGRMVEGSDRVIEFDNKIVDEAFNRLIRSIQLKSSQTDTDILGFGAQAYLDMLYAQGLYIPDPKKPPVKKPVKLPDLDSLQASSFMMMHQSVEVIAPQNLDTENCEVSDVSLPEALEQRQVEPSERKNESNLDIELNQQQHQSDQTQSITITFYIPDEADLIIEAAFDEQANLAREAMESKDFKAGLLHLKKASIMSEMNLLHREEMLLRSGEWFDIDQIKSALTVFYTGELRQLFHEAGEQLPAGALPGGVHLLKAKRLSSEVIQGTMTLANLMTEWSDRHSKRRTKEEKALEAAPYVQCAVQACQELEMITAELNNTFTDINHAVTNAQLKMESKIKEVEIDIDAIDDAAWSSLEGLKDKVPFWTRLSGIEAVMDWVSKAADEIERARELRTQPIRDEVARMRRLLNSGHVYKDQHFTWMGLVQQISLKIGRVLQTLSEIESQLNYGVEFTAKAIMNVSWPALQENSSAVLTLLGVEYAPTVSFSGLLTAGAEMSFMAVSKMETNGATVAKSAKIRGLKEFLNHGLGAHPVVLSEIRDDTQDAETFFKKISGILSIPDVEKLRASDEGNSVWSLRDSANQALQKFVDACILKRKALAELKTVARQQPMRIQMLHSGEVDWEEFYMETNSAFLDAIKVAGKAHDVLESRHVEFQKMLKAIKQNRAAFEAKIKPIDEAIAAKVKKVDEFIFQRAADAATMLFIGVTAGLAIVAGPKVAFDAASNAYSAVSGNVEGYSVSNTFKTFYSEMNWKEFADSMISLGGARKAAVNAVDGLEAISEVFDESVKCGSSMLSHLREMQNRLRDFHEKRLEALLTSRNYKVSQSLKDADIEKAATELSEKQLTELVKSWEDLTDVCTAWIDGYNQHGVSYN</sequence>